<dbReference type="Proteomes" id="UP000241362">
    <property type="component" value="Unassembled WGS sequence"/>
</dbReference>
<comment type="similarity">
    <text evidence="4">Belongs to the Omp25/RopB family.</text>
</comment>
<evidence type="ECO:0000256" key="1">
    <source>
        <dbReference type="ARBA" id="ARBA00004370"/>
    </source>
</evidence>
<feature type="signal peptide" evidence="5">
    <location>
        <begin position="1"/>
        <end position="19"/>
    </location>
</feature>
<organism evidence="7 8">
    <name type="scientific">Fuscovulum blasticum DSM 2131</name>
    <dbReference type="NCBI Taxonomy" id="1188250"/>
    <lineage>
        <taxon>Bacteria</taxon>
        <taxon>Pseudomonadati</taxon>
        <taxon>Pseudomonadota</taxon>
        <taxon>Alphaproteobacteria</taxon>
        <taxon>Rhodobacterales</taxon>
        <taxon>Paracoccaceae</taxon>
        <taxon>Pseudogemmobacter</taxon>
    </lineage>
</organism>
<keyword evidence="8" id="KW-1185">Reference proteome</keyword>
<keyword evidence="2 5" id="KW-0732">Signal</keyword>
<proteinExistence type="inferred from homology"/>
<dbReference type="PANTHER" id="PTHR34001:SF3">
    <property type="entry name" value="BLL7405 PROTEIN"/>
    <property type="match status" value="1"/>
</dbReference>
<dbReference type="InterPro" id="IPR011250">
    <property type="entry name" value="OMP/PagP_B-barrel"/>
</dbReference>
<gene>
    <name evidence="7" type="ORF">C5F44_14995</name>
</gene>
<evidence type="ECO:0000256" key="4">
    <source>
        <dbReference type="ARBA" id="ARBA00038306"/>
    </source>
</evidence>
<dbReference type="InterPro" id="IPR051692">
    <property type="entry name" value="OMP-like"/>
</dbReference>
<feature type="chain" id="PRO_5015710821" evidence="5">
    <location>
        <begin position="20"/>
        <end position="198"/>
    </location>
</feature>
<dbReference type="Gene3D" id="2.40.160.20">
    <property type="match status" value="1"/>
</dbReference>
<dbReference type="PANTHER" id="PTHR34001">
    <property type="entry name" value="BLL7405 PROTEIN"/>
    <property type="match status" value="1"/>
</dbReference>
<comment type="caution">
    <text evidence="7">The sequence shown here is derived from an EMBL/GenBank/DDBJ whole genome shotgun (WGS) entry which is preliminary data.</text>
</comment>
<dbReference type="RefSeq" id="WP_107674393.1">
    <property type="nucleotide sequence ID" value="NZ_PZKE01000018.1"/>
</dbReference>
<evidence type="ECO:0000259" key="6">
    <source>
        <dbReference type="Pfam" id="PF13505"/>
    </source>
</evidence>
<name>A0A2T4J5L5_FUSBL</name>
<evidence type="ECO:0000313" key="7">
    <source>
        <dbReference type="EMBL" id="PTE13155.1"/>
    </source>
</evidence>
<evidence type="ECO:0000256" key="2">
    <source>
        <dbReference type="ARBA" id="ARBA00022729"/>
    </source>
</evidence>
<evidence type="ECO:0000256" key="3">
    <source>
        <dbReference type="ARBA" id="ARBA00023136"/>
    </source>
</evidence>
<protein>
    <submittedName>
        <fullName evidence="7">Porin family protein</fullName>
    </submittedName>
</protein>
<dbReference type="SUPFAM" id="SSF56925">
    <property type="entry name" value="OMPA-like"/>
    <property type="match status" value="1"/>
</dbReference>
<dbReference type="GO" id="GO:0016020">
    <property type="term" value="C:membrane"/>
    <property type="evidence" value="ECO:0007669"/>
    <property type="project" value="UniProtKB-SubCell"/>
</dbReference>
<dbReference type="InterPro" id="IPR027385">
    <property type="entry name" value="Beta-barrel_OMP"/>
</dbReference>
<dbReference type="AlphaFoldDB" id="A0A2T4J5L5"/>
<accession>A0A2T4J5L5</accession>
<comment type="subcellular location">
    <subcellularLocation>
        <location evidence="1">Membrane</location>
    </subcellularLocation>
</comment>
<feature type="domain" description="Outer membrane protein beta-barrel" evidence="6">
    <location>
        <begin position="6"/>
        <end position="198"/>
    </location>
</feature>
<evidence type="ECO:0000256" key="5">
    <source>
        <dbReference type="SAM" id="SignalP"/>
    </source>
</evidence>
<sequence length="198" mass="20288">MKKLAIILAASALSAPAFAGGLSTPVVEPVVTPAPAPVYMPSTDWSGFYAGGQVGYGDIDSNGAGLDGHGWGGGVHAGYRWDLGKTVLGVEGSYDKYDTDLGGNLGTLDNVTRIKLMAGADLGKTLVYATTGVAWADATVGGAGLSDNGYFLGAGLDYALNDKWTLGGEVLAHKFDNFDNSGVDLDATTVAAKVSFRF</sequence>
<dbReference type="Pfam" id="PF13505">
    <property type="entry name" value="OMP_b-brl"/>
    <property type="match status" value="1"/>
</dbReference>
<keyword evidence="3" id="KW-0472">Membrane</keyword>
<evidence type="ECO:0000313" key="8">
    <source>
        <dbReference type="Proteomes" id="UP000241362"/>
    </source>
</evidence>
<dbReference type="EMBL" id="PZKE01000018">
    <property type="protein sequence ID" value="PTE13155.1"/>
    <property type="molecule type" value="Genomic_DNA"/>
</dbReference>
<reference evidence="7 8" key="1">
    <citation type="submission" date="2018-03" db="EMBL/GenBank/DDBJ databases">
        <title>Rhodobacter blasticus.</title>
        <authorList>
            <person name="Meyer T.E."/>
            <person name="Miller S."/>
            <person name="Lodha T."/>
            <person name="Gandham S."/>
            <person name="Chintalapati S."/>
            <person name="Chintalapati V.R."/>
        </authorList>
    </citation>
    <scope>NUCLEOTIDE SEQUENCE [LARGE SCALE GENOMIC DNA]</scope>
    <source>
        <strain evidence="7 8">DSM 2131</strain>
    </source>
</reference>